<organism evidence="2 3">
    <name type="scientific">Nonomuraea rubra</name>
    <dbReference type="NCBI Taxonomy" id="46180"/>
    <lineage>
        <taxon>Bacteria</taxon>
        <taxon>Bacillati</taxon>
        <taxon>Actinomycetota</taxon>
        <taxon>Actinomycetes</taxon>
        <taxon>Streptosporangiales</taxon>
        <taxon>Streptosporangiaceae</taxon>
        <taxon>Nonomuraea</taxon>
    </lineage>
</organism>
<dbReference type="AlphaFoldDB" id="A0A7X0TVJ9"/>
<accession>A0A7X0TVJ9</accession>
<sequence>MSAQARVSAPVALRGSPDSTKRAAARAADSAA</sequence>
<evidence type="ECO:0000256" key="1">
    <source>
        <dbReference type="SAM" id="MobiDB-lite"/>
    </source>
</evidence>
<feature type="region of interest" description="Disordered" evidence="1">
    <location>
        <begin position="1"/>
        <end position="32"/>
    </location>
</feature>
<evidence type="ECO:0000313" key="3">
    <source>
        <dbReference type="Proteomes" id="UP000565579"/>
    </source>
</evidence>
<reference evidence="2 3" key="1">
    <citation type="submission" date="2020-08" db="EMBL/GenBank/DDBJ databases">
        <title>Sequencing the genomes of 1000 actinobacteria strains.</title>
        <authorList>
            <person name="Klenk H.-P."/>
        </authorList>
    </citation>
    <scope>NUCLEOTIDE SEQUENCE [LARGE SCALE GENOMIC DNA]</scope>
    <source>
        <strain evidence="2 3">DSM 43768</strain>
    </source>
</reference>
<comment type="caution">
    <text evidence="2">The sequence shown here is derived from an EMBL/GenBank/DDBJ whole genome shotgun (WGS) entry which is preliminary data.</text>
</comment>
<proteinExistence type="predicted"/>
<dbReference type="Proteomes" id="UP000565579">
    <property type="component" value="Unassembled WGS sequence"/>
</dbReference>
<name>A0A7X0TVJ9_9ACTN</name>
<keyword evidence="3" id="KW-1185">Reference proteome</keyword>
<gene>
    <name evidence="2" type="ORF">HD593_000241</name>
</gene>
<evidence type="ECO:0000313" key="2">
    <source>
        <dbReference type="EMBL" id="MBB6545446.1"/>
    </source>
</evidence>
<dbReference type="EMBL" id="JACHMI010000001">
    <property type="protein sequence ID" value="MBB6545446.1"/>
    <property type="molecule type" value="Genomic_DNA"/>
</dbReference>
<protein>
    <submittedName>
        <fullName evidence="2">Uncharacterized protein</fullName>
    </submittedName>
</protein>